<feature type="region of interest" description="Disordered" evidence="1">
    <location>
        <begin position="41"/>
        <end position="68"/>
    </location>
</feature>
<sequence length="94" mass="10578">APSLPPKLQIKKNITPNTDDVDEITKGIADMSLNIAKMAKNINSKKEESKSQVSNSPKYRKSKQTSSEEIREIVIDILKKLLPPYLLQSLKPNF</sequence>
<dbReference type="EMBL" id="CAJVPY010045566">
    <property type="protein sequence ID" value="CAG8809820.1"/>
    <property type="molecule type" value="Genomic_DNA"/>
</dbReference>
<organism evidence="2 3">
    <name type="scientific">Dentiscutata erythropus</name>
    <dbReference type="NCBI Taxonomy" id="1348616"/>
    <lineage>
        <taxon>Eukaryota</taxon>
        <taxon>Fungi</taxon>
        <taxon>Fungi incertae sedis</taxon>
        <taxon>Mucoromycota</taxon>
        <taxon>Glomeromycotina</taxon>
        <taxon>Glomeromycetes</taxon>
        <taxon>Diversisporales</taxon>
        <taxon>Gigasporaceae</taxon>
        <taxon>Dentiscutata</taxon>
    </lineage>
</organism>
<protein>
    <submittedName>
        <fullName evidence="2">19980_t:CDS:1</fullName>
    </submittedName>
</protein>
<name>A0A9N9PCU9_9GLOM</name>
<dbReference type="Proteomes" id="UP000789405">
    <property type="component" value="Unassembled WGS sequence"/>
</dbReference>
<accession>A0A9N9PCU9</accession>
<evidence type="ECO:0000256" key="1">
    <source>
        <dbReference type="SAM" id="MobiDB-lite"/>
    </source>
</evidence>
<feature type="non-terminal residue" evidence="2">
    <location>
        <position position="94"/>
    </location>
</feature>
<comment type="caution">
    <text evidence="2">The sequence shown here is derived from an EMBL/GenBank/DDBJ whole genome shotgun (WGS) entry which is preliminary data.</text>
</comment>
<reference evidence="2" key="1">
    <citation type="submission" date="2021-06" db="EMBL/GenBank/DDBJ databases">
        <authorList>
            <person name="Kallberg Y."/>
            <person name="Tangrot J."/>
            <person name="Rosling A."/>
        </authorList>
    </citation>
    <scope>NUCLEOTIDE SEQUENCE</scope>
    <source>
        <strain evidence="2">MA453B</strain>
    </source>
</reference>
<keyword evidence="3" id="KW-1185">Reference proteome</keyword>
<proteinExistence type="predicted"/>
<evidence type="ECO:0000313" key="2">
    <source>
        <dbReference type="EMBL" id="CAG8809820.1"/>
    </source>
</evidence>
<gene>
    <name evidence="2" type="ORF">DERYTH_LOCUS25175</name>
</gene>
<dbReference type="AlphaFoldDB" id="A0A9N9PCU9"/>
<dbReference type="OrthoDB" id="2413807at2759"/>
<evidence type="ECO:0000313" key="3">
    <source>
        <dbReference type="Proteomes" id="UP000789405"/>
    </source>
</evidence>
<feature type="non-terminal residue" evidence="2">
    <location>
        <position position="1"/>
    </location>
</feature>